<name>A0ABX3VI91_9MYCO</name>
<protein>
    <submittedName>
        <fullName evidence="2">Uncharacterized protein</fullName>
    </submittedName>
</protein>
<comment type="caution">
    <text evidence="2">The sequence shown here is derived from an EMBL/GenBank/DDBJ whole genome shotgun (WGS) entry which is preliminary data.</text>
</comment>
<evidence type="ECO:0000313" key="2">
    <source>
        <dbReference type="EMBL" id="ORW29195.1"/>
    </source>
</evidence>
<feature type="compositionally biased region" description="Acidic residues" evidence="1">
    <location>
        <begin position="167"/>
        <end position="180"/>
    </location>
</feature>
<reference evidence="2 3" key="1">
    <citation type="journal article" date="2015" name="Emerg. Microbes Infect.">
        <title>Characterization of 17 strains belonging to the Mycobacterium simiae complex and description of Mycobacterium paraense sp. nov.</title>
        <authorList>
            <person name="Fusco da Costa A.R."/>
            <person name="Fedrizzi T."/>
            <person name="Lopes M.L."/>
            <person name="Pecorari M."/>
            <person name="Oliveira da Costa W.L."/>
            <person name="Giacobazzi E."/>
            <person name="da Costa Bahia J.R."/>
            <person name="De Sanctis V."/>
            <person name="Batista Lima K.V."/>
            <person name="Bertorelli R."/>
            <person name="Grottola A."/>
            <person name="Fabio A."/>
            <person name="Mariottini A."/>
            <person name="Ferretti P."/>
            <person name="Di Leva F."/>
            <person name="Fregni Serpini G."/>
            <person name="Tagliazucchi S."/>
            <person name="Rumpianesi F."/>
            <person name="Jousson O."/>
            <person name="Segata N."/>
            <person name="Tortoli E."/>
        </authorList>
    </citation>
    <scope>NUCLEOTIDE SEQUENCE [LARGE SCALE GENOMIC DNA]</scope>
    <source>
        <strain evidence="2 3">FI-07156</strain>
    </source>
</reference>
<gene>
    <name evidence="2" type="ORF">AWB91_24540</name>
</gene>
<keyword evidence="3" id="KW-1185">Reference proteome</keyword>
<evidence type="ECO:0000256" key="1">
    <source>
        <dbReference type="SAM" id="MobiDB-lite"/>
    </source>
</evidence>
<dbReference type="EMBL" id="LQPK01000022">
    <property type="protein sequence ID" value="ORW29195.1"/>
    <property type="molecule type" value="Genomic_DNA"/>
</dbReference>
<sequence>MTVKHEREALFNAATLALATLSASESPAWLADLAWENYCRISWDLQYNHEFDVTGVHETWAMAYYMAYEVETRNWLARLPVEVKDAHPAEVLIAIHAAQAVDELEMTVTARLECMASLYRLLRRLRGYEIEFGLSDVAAGIESFDSMYEHDDLLTHLAKASSGVLFPDEDQDEIDDDEEQFIERSTNHGSDYERID</sequence>
<feature type="region of interest" description="Disordered" evidence="1">
    <location>
        <begin position="167"/>
        <end position="196"/>
    </location>
</feature>
<accession>A0ABX3VI91</accession>
<organism evidence="2 3">
    <name type="scientific">Mycobacterium paraense</name>
    <dbReference type="NCBI Taxonomy" id="767916"/>
    <lineage>
        <taxon>Bacteria</taxon>
        <taxon>Bacillati</taxon>
        <taxon>Actinomycetota</taxon>
        <taxon>Actinomycetes</taxon>
        <taxon>Mycobacteriales</taxon>
        <taxon>Mycobacteriaceae</taxon>
        <taxon>Mycobacterium</taxon>
        <taxon>Mycobacterium simiae complex</taxon>
    </lineage>
</organism>
<evidence type="ECO:0000313" key="3">
    <source>
        <dbReference type="Proteomes" id="UP000193801"/>
    </source>
</evidence>
<proteinExistence type="predicted"/>
<dbReference type="RefSeq" id="WP_139830656.1">
    <property type="nucleotide sequence ID" value="NZ_LQPK01000022.1"/>
</dbReference>
<feature type="compositionally biased region" description="Basic and acidic residues" evidence="1">
    <location>
        <begin position="181"/>
        <end position="196"/>
    </location>
</feature>
<dbReference type="Proteomes" id="UP000193801">
    <property type="component" value="Unassembled WGS sequence"/>
</dbReference>